<keyword evidence="1" id="KW-0812">Transmembrane</keyword>
<dbReference type="EMBL" id="JAJFAZ020000026">
    <property type="protein sequence ID" value="KAI5311347.1"/>
    <property type="molecule type" value="Genomic_DNA"/>
</dbReference>
<sequence>MITDVSLLALARVRIRRVIQISVGFIFSSLYLNLWTSRRAYSYQWFLNVLPTYDRCSWMFHSNFVRLETPKAYISLHMQGRSKLGLEKPYPSGEMHHALTIFNKSKEPWRGVPWWIM</sequence>
<evidence type="ECO:0000256" key="1">
    <source>
        <dbReference type="SAM" id="Phobius"/>
    </source>
</evidence>
<reference evidence="2 3" key="1">
    <citation type="journal article" date="2022" name="G3 (Bethesda)">
        <title>Whole-genome sequence and methylome profiling of the almond [Prunus dulcis (Mill.) D.A. Webb] cultivar 'Nonpareil'.</title>
        <authorList>
            <person name="D'Amico-Willman K.M."/>
            <person name="Ouma W.Z."/>
            <person name="Meulia T."/>
            <person name="Sideli G.M."/>
            <person name="Gradziel T.M."/>
            <person name="Fresnedo-Ramirez J."/>
        </authorList>
    </citation>
    <scope>NUCLEOTIDE SEQUENCE [LARGE SCALE GENOMIC DNA]</scope>
    <source>
        <strain evidence="2">Clone GOH B32 T37-40</strain>
    </source>
</reference>
<keyword evidence="1" id="KW-0472">Membrane</keyword>
<feature type="transmembrane region" description="Helical" evidence="1">
    <location>
        <begin position="15"/>
        <end position="34"/>
    </location>
</feature>
<proteinExistence type="predicted"/>
<name>A0AAD4YH91_PRUDU</name>
<comment type="caution">
    <text evidence="2">The sequence shown here is derived from an EMBL/GenBank/DDBJ whole genome shotgun (WGS) entry which is preliminary data.</text>
</comment>
<gene>
    <name evidence="2" type="ORF">L3X38_000012</name>
</gene>
<protein>
    <submittedName>
        <fullName evidence="2">Uncharacterized protein</fullName>
    </submittedName>
</protein>
<evidence type="ECO:0000313" key="3">
    <source>
        <dbReference type="Proteomes" id="UP001054821"/>
    </source>
</evidence>
<dbReference type="AlphaFoldDB" id="A0AAD4YH91"/>
<evidence type="ECO:0000313" key="2">
    <source>
        <dbReference type="EMBL" id="KAI5311347.1"/>
    </source>
</evidence>
<dbReference type="Proteomes" id="UP001054821">
    <property type="component" value="Unassembled WGS sequence"/>
</dbReference>
<keyword evidence="3" id="KW-1185">Reference proteome</keyword>
<accession>A0AAD4YH91</accession>
<keyword evidence="1" id="KW-1133">Transmembrane helix</keyword>
<organism evidence="2 3">
    <name type="scientific">Prunus dulcis</name>
    <name type="common">Almond</name>
    <name type="synonym">Amygdalus dulcis</name>
    <dbReference type="NCBI Taxonomy" id="3755"/>
    <lineage>
        <taxon>Eukaryota</taxon>
        <taxon>Viridiplantae</taxon>
        <taxon>Streptophyta</taxon>
        <taxon>Embryophyta</taxon>
        <taxon>Tracheophyta</taxon>
        <taxon>Spermatophyta</taxon>
        <taxon>Magnoliopsida</taxon>
        <taxon>eudicotyledons</taxon>
        <taxon>Gunneridae</taxon>
        <taxon>Pentapetalae</taxon>
        <taxon>rosids</taxon>
        <taxon>fabids</taxon>
        <taxon>Rosales</taxon>
        <taxon>Rosaceae</taxon>
        <taxon>Amygdaloideae</taxon>
        <taxon>Amygdaleae</taxon>
        <taxon>Prunus</taxon>
    </lineage>
</organism>